<dbReference type="Pfam" id="PF00072">
    <property type="entry name" value="Response_reg"/>
    <property type="match status" value="1"/>
</dbReference>
<dbReference type="PROSITE" id="PS00622">
    <property type="entry name" value="HTH_LUXR_1"/>
    <property type="match status" value="1"/>
</dbReference>
<organism evidence="7 8">
    <name type="scientific">Dehalogenimonas formicexedens</name>
    <dbReference type="NCBI Taxonomy" id="1839801"/>
    <lineage>
        <taxon>Bacteria</taxon>
        <taxon>Bacillati</taxon>
        <taxon>Chloroflexota</taxon>
        <taxon>Dehalococcoidia</taxon>
        <taxon>Dehalococcoidales</taxon>
        <taxon>Dehalococcoidaceae</taxon>
        <taxon>Dehalogenimonas</taxon>
    </lineage>
</organism>
<proteinExistence type="predicted"/>
<accession>A0A1P8F728</accession>
<dbReference type="GO" id="GO:0006355">
    <property type="term" value="P:regulation of DNA-templated transcription"/>
    <property type="evidence" value="ECO:0007669"/>
    <property type="project" value="InterPro"/>
</dbReference>
<dbReference type="PANTHER" id="PTHR43214">
    <property type="entry name" value="TWO-COMPONENT RESPONSE REGULATOR"/>
    <property type="match status" value="1"/>
</dbReference>
<dbReference type="RefSeq" id="WP_076003955.1">
    <property type="nucleotide sequence ID" value="NZ_CP018258.1"/>
</dbReference>
<dbReference type="SMART" id="SM00448">
    <property type="entry name" value="REC"/>
    <property type="match status" value="1"/>
</dbReference>
<dbReference type="PROSITE" id="PS50043">
    <property type="entry name" value="HTH_LUXR_2"/>
    <property type="match status" value="1"/>
</dbReference>
<dbReference type="InterPro" id="IPR000792">
    <property type="entry name" value="Tscrpt_reg_LuxR_C"/>
</dbReference>
<dbReference type="OrthoDB" id="9779069at2"/>
<dbReference type="PANTHER" id="PTHR43214:SF43">
    <property type="entry name" value="TWO-COMPONENT RESPONSE REGULATOR"/>
    <property type="match status" value="1"/>
</dbReference>
<dbReference type="SMART" id="SM00421">
    <property type="entry name" value="HTH_LUXR"/>
    <property type="match status" value="1"/>
</dbReference>
<dbReference type="SUPFAM" id="SSF52172">
    <property type="entry name" value="CheY-like"/>
    <property type="match status" value="1"/>
</dbReference>
<evidence type="ECO:0000259" key="5">
    <source>
        <dbReference type="PROSITE" id="PS50110"/>
    </source>
</evidence>
<dbReference type="KEGG" id="dfo:Dform_00890"/>
<dbReference type="Gene3D" id="3.40.50.2300">
    <property type="match status" value="1"/>
</dbReference>
<dbReference type="SUPFAM" id="SSF46894">
    <property type="entry name" value="C-terminal effector domain of the bipartite response regulators"/>
    <property type="match status" value="1"/>
</dbReference>
<keyword evidence="2 7" id="KW-0238">DNA-binding</keyword>
<dbReference type="InterPro" id="IPR001789">
    <property type="entry name" value="Sig_transdc_resp-reg_receiver"/>
</dbReference>
<dbReference type="GO" id="GO:0000160">
    <property type="term" value="P:phosphorelay signal transduction system"/>
    <property type="evidence" value="ECO:0007669"/>
    <property type="project" value="InterPro"/>
</dbReference>
<dbReference type="Pfam" id="PF00196">
    <property type="entry name" value="GerE"/>
    <property type="match status" value="1"/>
</dbReference>
<dbReference type="KEGG" id="dfo:Dform_00917"/>
<feature type="modified residue" description="4-aspartylphosphate" evidence="3">
    <location>
        <position position="59"/>
    </location>
</feature>
<gene>
    <name evidence="6" type="ORF">Dform_00890</name>
    <name evidence="7" type="ORF">Dform_00917</name>
</gene>
<dbReference type="EMBL" id="CP018258">
    <property type="protein sequence ID" value="APV44231.1"/>
    <property type="molecule type" value="Genomic_DNA"/>
</dbReference>
<dbReference type="PROSITE" id="PS50110">
    <property type="entry name" value="RESPONSE_REGULATORY"/>
    <property type="match status" value="1"/>
</dbReference>
<reference evidence="7" key="2">
    <citation type="journal article" date="2017" name="Int. J. Syst. Evol. Microbiol.">
        <title>Dehalogenimonas formicexedens sp. nov., a chlorinated alkane-respiring bacterium isolated from contaminated groundwater.</title>
        <authorList>
            <person name="Key T.A."/>
            <person name="Bowman K.S."/>
            <person name="Lee I."/>
            <person name="Chun J."/>
            <person name="Albuquerque L."/>
            <person name="da Costa M.S."/>
            <person name="Rainey F.A."/>
            <person name="Moe W.M."/>
        </authorList>
    </citation>
    <scope>NUCLEOTIDE SEQUENCE</scope>
    <source>
        <strain evidence="7">NSZ-14</strain>
    </source>
</reference>
<dbReference type="Proteomes" id="UP000185934">
    <property type="component" value="Chromosome"/>
</dbReference>
<dbReference type="GO" id="GO:0003677">
    <property type="term" value="F:DNA binding"/>
    <property type="evidence" value="ECO:0007669"/>
    <property type="project" value="UniProtKB-KW"/>
</dbReference>
<evidence type="ECO:0000259" key="4">
    <source>
        <dbReference type="PROSITE" id="PS50043"/>
    </source>
</evidence>
<sequence>MESTEKIKVLLADDHVIVREGTKELVQRQPDMQVVAEASDGVEAVELARVYRPDVIVMDIAMPNMNGIEATKQIKKIQPSTAVLILTAYDSDQYIMALLEAGAAGYLLKNVRGNQLIDAIRAVYSGESILQPSTTRRVIDHLKVKAVKTDDDTSSNTLTEREMEVLKLAARGVSNRDIAEQLFVSTRTVQTHLSNIFKKLDVASRTEAILYDLKRGWFYMEELP</sequence>
<dbReference type="CDD" id="cd06170">
    <property type="entry name" value="LuxR_C_like"/>
    <property type="match status" value="1"/>
</dbReference>
<dbReference type="InterPro" id="IPR039420">
    <property type="entry name" value="WalR-like"/>
</dbReference>
<dbReference type="InterPro" id="IPR058245">
    <property type="entry name" value="NreC/VraR/RcsB-like_REC"/>
</dbReference>
<keyword evidence="1 3" id="KW-0597">Phosphoprotein</keyword>
<evidence type="ECO:0000313" key="7">
    <source>
        <dbReference type="EMBL" id="APV44258.1"/>
    </source>
</evidence>
<feature type="domain" description="Response regulatory" evidence="5">
    <location>
        <begin position="8"/>
        <end position="124"/>
    </location>
</feature>
<feature type="domain" description="HTH luxR-type" evidence="4">
    <location>
        <begin position="151"/>
        <end position="216"/>
    </location>
</feature>
<protein>
    <submittedName>
        <fullName evidence="7">DNA-binding response regulator, NarL/FixJ family</fullName>
    </submittedName>
</protein>
<dbReference type="STRING" id="1839801.Dform_00890"/>
<evidence type="ECO:0000313" key="6">
    <source>
        <dbReference type="EMBL" id="APV44231.1"/>
    </source>
</evidence>
<evidence type="ECO:0000256" key="3">
    <source>
        <dbReference type="PROSITE-ProRule" id="PRU00169"/>
    </source>
</evidence>
<name>A0A1P8F728_9CHLR</name>
<keyword evidence="8" id="KW-1185">Reference proteome</keyword>
<dbReference type="InterPro" id="IPR016032">
    <property type="entry name" value="Sig_transdc_resp-reg_C-effctor"/>
</dbReference>
<reference evidence="8" key="1">
    <citation type="submission" date="2016-11" db="EMBL/GenBank/DDBJ databases">
        <title>Dehalogenimonas formicexedens sp. nov., a chlorinated alkane respiring bacterium isolated from contaminated groundwater.</title>
        <authorList>
            <person name="Key T.A."/>
            <person name="Bowman K.S."/>
            <person name="Lee I."/>
            <person name="Chun J."/>
            <person name="Albuquerque L."/>
            <person name="da Costa M.S."/>
            <person name="Rainey F.A."/>
            <person name="Moe W.M."/>
        </authorList>
    </citation>
    <scope>NUCLEOTIDE SEQUENCE [LARGE SCALE GENOMIC DNA]</scope>
    <source>
        <strain evidence="8">NSZ-14</strain>
    </source>
</reference>
<evidence type="ECO:0000313" key="8">
    <source>
        <dbReference type="Proteomes" id="UP000185934"/>
    </source>
</evidence>
<evidence type="ECO:0000256" key="1">
    <source>
        <dbReference type="ARBA" id="ARBA00022553"/>
    </source>
</evidence>
<dbReference type="CDD" id="cd17535">
    <property type="entry name" value="REC_NarL-like"/>
    <property type="match status" value="1"/>
</dbReference>
<dbReference type="EMBL" id="CP018258">
    <property type="protein sequence ID" value="APV44258.1"/>
    <property type="molecule type" value="Genomic_DNA"/>
</dbReference>
<dbReference type="PRINTS" id="PR00038">
    <property type="entry name" value="HTHLUXR"/>
</dbReference>
<evidence type="ECO:0000256" key="2">
    <source>
        <dbReference type="ARBA" id="ARBA00023125"/>
    </source>
</evidence>
<dbReference type="InterPro" id="IPR011006">
    <property type="entry name" value="CheY-like_superfamily"/>
</dbReference>
<dbReference type="AlphaFoldDB" id="A0A1P8F728"/>